<dbReference type="AlphaFoldDB" id="A0A0R3X229"/>
<dbReference type="EMBL" id="UYWX01020361">
    <property type="protein sequence ID" value="VDM31664.1"/>
    <property type="molecule type" value="Genomic_DNA"/>
</dbReference>
<dbReference type="PANTHER" id="PTHR10822">
    <property type="entry name" value="GLYPICAN"/>
    <property type="match status" value="1"/>
</dbReference>
<evidence type="ECO:0000256" key="3">
    <source>
        <dbReference type="ARBA" id="ARBA00022475"/>
    </source>
</evidence>
<evidence type="ECO:0000256" key="4">
    <source>
        <dbReference type="ARBA" id="ARBA00022622"/>
    </source>
</evidence>
<comment type="subcellular location">
    <subcellularLocation>
        <location evidence="1">Cell membrane</location>
        <topology evidence="1">Lipid-anchor</topology>
        <topology evidence="1">GPI-anchor</topology>
    </subcellularLocation>
</comment>
<evidence type="ECO:0000256" key="10">
    <source>
        <dbReference type="ARBA" id="ARBA00023288"/>
    </source>
</evidence>
<keyword evidence="14" id="KW-1185">Reference proteome</keyword>
<accession>A0A0R3X229</accession>
<evidence type="ECO:0000313" key="15">
    <source>
        <dbReference type="WBParaSite" id="TTAC_0000731801-mRNA-1"/>
    </source>
</evidence>
<keyword evidence="7" id="KW-0472">Membrane</keyword>
<evidence type="ECO:0000256" key="8">
    <source>
        <dbReference type="ARBA" id="ARBA00023180"/>
    </source>
</evidence>
<dbReference type="PANTHER" id="PTHR10822:SF29">
    <property type="entry name" value="DIVISION ABNORMALLY DELAYED PROTEIN"/>
    <property type="match status" value="1"/>
</dbReference>
<evidence type="ECO:0000256" key="1">
    <source>
        <dbReference type="ARBA" id="ARBA00004609"/>
    </source>
</evidence>
<evidence type="ECO:0000256" key="11">
    <source>
        <dbReference type="RuleBase" id="RU003518"/>
    </source>
</evidence>
<dbReference type="GO" id="GO:0016477">
    <property type="term" value="P:cell migration"/>
    <property type="evidence" value="ECO:0007669"/>
    <property type="project" value="TreeGrafter"/>
</dbReference>
<dbReference type="STRING" id="6205.A0A0R3X229"/>
<dbReference type="Proteomes" id="UP000274429">
    <property type="component" value="Unassembled WGS sequence"/>
</dbReference>
<keyword evidence="3" id="KW-1003">Cell membrane</keyword>
<organism evidence="15">
    <name type="scientific">Hydatigena taeniaeformis</name>
    <name type="common">Feline tapeworm</name>
    <name type="synonym">Taenia taeniaeformis</name>
    <dbReference type="NCBI Taxonomy" id="6205"/>
    <lineage>
        <taxon>Eukaryota</taxon>
        <taxon>Metazoa</taxon>
        <taxon>Spiralia</taxon>
        <taxon>Lophotrochozoa</taxon>
        <taxon>Platyhelminthes</taxon>
        <taxon>Cestoda</taxon>
        <taxon>Eucestoda</taxon>
        <taxon>Cyclophyllidea</taxon>
        <taxon>Taeniidae</taxon>
        <taxon>Hydatigera</taxon>
    </lineage>
</organism>
<keyword evidence="6" id="KW-0654">Proteoglycan</keyword>
<dbReference type="WBParaSite" id="TTAC_0000731801-mRNA-1">
    <property type="protein sequence ID" value="TTAC_0000731801-mRNA-1"/>
    <property type="gene ID" value="TTAC_0000731801"/>
</dbReference>
<dbReference type="InterPro" id="IPR001863">
    <property type="entry name" value="Glypican"/>
</dbReference>
<evidence type="ECO:0000256" key="5">
    <source>
        <dbReference type="ARBA" id="ARBA00022729"/>
    </source>
</evidence>
<evidence type="ECO:0000313" key="13">
    <source>
        <dbReference type="EMBL" id="VDM31664.1"/>
    </source>
</evidence>
<dbReference type="GO" id="GO:0009986">
    <property type="term" value="C:cell surface"/>
    <property type="evidence" value="ECO:0007669"/>
    <property type="project" value="TreeGrafter"/>
</dbReference>
<dbReference type="GO" id="GO:0098552">
    <property type="term" value="C:side of membrane"/>
    <property type="evidence" value="ECO:0007669"/>
    <property type="project" value="UniProtKB-KW"/>
</dbReference>
<reference evidence="13 14" key="2">
    <citation type="submission" date="2018-11" db="EMBL/GenBank/DDBJ databases">
        <authorList>
            <consortium name="Pathogen Informatics"/>
        </authorList>
    </citation>
    <scope>NUCLEOTIDE SEQUENCE [LARGE SCALE GENOMIC DNA]</scope>
</reference>
<evidence type="ECO:0000313" key="14">
    <source>
        <dbReference type="Proteomes" id="UP000274429"/>
    </source>
</evidence>
<keyword evidence="10" id="KW-0449">Lipoprotein</keyword>
<dbReference type="GO" id="GO:0009966">
    <property type="term" value="P:regulation of signal transduction"/>
    <property type="evidence" value="ECO:0007669"/>
    <property type="project" value="InterPro"/>
</dbReference>
<comment type="similarity">
    <text evidence="2 11">Belongs to the glypican family.</text>
</comment>
<evidence type="ECO:0000256" key="9">
    <source>
        <dbReference type="ARBA" id="ARBA00023207"/>
    </source>
</evidence>
<reference evidence="15" key="1">
    <citation type="submission" date="2017-02" db="UniProtKB">
        <authorList>
            <consortium name="WormBaseParasite"/>
        </authorList>
    </citation>
    <scope>IDENTIFICATION</scope>
</reference>
<sequence>MLIGMAEASEYELRRILSNLLETTAENFRNDTIVLKSFVADTLGSTMEQLHSQLRNDFSYKFQAHEQFFIKFFSTIQSYLSGTVDALPQLVSSFFDELLYRITQILLNSNSTDTYTVCVINSLRSKQPFLRIPSVITNMTMEAFPPIRVAINSMAFARETLLAASITIHLSNECLAEYQRLRFCSLCAGVINANLCESACFRLAEICTPQQLALGAQWEKFIAALQEILNLVDKFPKVHRPLQMHLTDAIMNLKSVYTLHEQEILSNCSSSSSQVGNVTSAGSDDNGHRRGGHWPFGGHRRSRRQQPPAFYQPPVVYQQPLGHLRSHALEARPLPTVALGEQGIAGLQVWARGVKQRVGLSPSVPLYD</sequence>
<dbReference type="Pfam" id="PF01153">
    <property type="entry name" value="Glypican"/>
    <property type="match status" value="1"/>
</dbReference>
<keyword evidence="4" id="KW-0336">GPI-anchor</keyword>
<gene>
    <name evidence="13" type="ORF">TTAC_LOCUS7303</name>
</gene>
<keyword evidence="9" id="KW-0357">Heparan sulfate</keyword>
<dbReference type="GO" id="GO:1905475">
    <property type="term" value="P:regulation of protein localization to membrane"/>
    <property type="evidence" value="ECO:0007669"/>
    <property type="project" value="TreeGrafter"/>
</dbReference>
<dbReference type="GO" id="GO:0005576">
    <property type="term" value="C:extracellular region"/>
    <property type="evidence" value="ECO:0007669"/>
    <property type="project" value="TreeGrafter"/>
</dbReference>
<name>A0A0R3X229_HYDTA</name>
<dbReference type="OrthoDB" id="10010764at2759"/>
<evidence type="ECO:0000256" key="12">
    <source>
        <dbReference type="SAM" id="MobiDB-lite"/>
    </source>
</evidence>
<proteinExistence type="inferred from homology"/>
<keyword evidence="8" id="KW-0325">Glycoprotein</keyword>
<dbReference type="GO" id="GO:0005886">
    <property type="term" value="C:plasma membrane"/>
    <property type="evidence" value="ECO:0007669"/>
    <property type="project" value="UniProtKB-SubCell"/>
</dbReference>
<evidence type="ECO:0000256" key="6">
    <source>
        <dbReference type="ARBA" id="ARBA00022974"/>
    </source>
</evidence>
<keyword evidence="5" id="KW-0732">Signal</keyword>
<evidence type="ECO:0000256" key="2">
    <source>
        <dbReference type="ARBA" id="ARBA00010260"/>
    </source>
</evidence>
<evidence type="ECO:0000256" key="7">
    <source>
        <dbReference type="ARBA" id="ARBA00023136"/>
    </source>
</evidence>
<protein>
    <submittedName>
        <fullName evidence="15">Glypican-6</fullName>
    </submittedName>
</protein>
<feature type="region of interest" description="Disordered" evidence="12">
    <location>
        <begin position="276"/>
        <end position="307"/>
    </location>
</feature>